<reference evidence="1 2" key="1">
    <citation type="submission" date="2018-11" db="EMBL/GenBank/DDBJ databases">
        <title>Bradyrhizobium sp. nov., isolated from effective nodules of peanut in China.</title>
        <authorList>
            <person name="Li Y."/>
        </authorList>
    </citation>
    <scope>NUCLEOTIDE SEQUENCE [LARGE SCALE GENOMIC DNA]</scope>
    <source>
        <strain evidence="1 2">CCBAU 51770</strain>
    </source>
</reference>
<dbReference type="Proteomes" id="UP000290174">
    <property type="component" value="Unassembled WGS sequence"/>
</dbReference>
<accession>A0A4Q0Q9E6</accession>
<dbReference type="AlphaFoldDB" id="A0A4Q0Q9E6"/>
<dbReference type="Pfam" id="PF08843">
    <property type="entry name" value="AbiEii"/>
    <property type="match status" value="1"/>
</dbReference>
<comment type="caution">
    <text evidence="1">The sequence shown here is derived from an EMBL/GenBank/DDBJ whole genome shotgun (WGS) entry which is preliminary data.</text>
</comment>
<dbReference type="EMBL" id="RKMK01000062">
    <property type="protein sequence ID" value="RXG85090.1"/>
    <property type="molecule type" value="Genomic_DNA"/>
</dbReference>
<gene>
    <name evidence="1" type="ORF">EAS61_37050</name>
</gene>
<evidence type="ECO:0000313" key="2">
    <source>
        <dbReference type="Proteomes" id="UP000290174"/>
    </source>
</evidence>
<sequence length="72" mass="8500">MRKPPKNIAASVRACLLKLSKERNEPFELILTQYAIERLLYRLSVSQHKDKFVLKGAMLLRLWLDDPHRPRS</sequence>
<organism evidence="1 2">
    <name type="scientific">Bradyrhizobium zhanjiangense</name>
    <dbReference type="NCBI Taxonomy" id="1325107"/>
    <lineage>
        <taxon>Bacteria</taxon>
        <taxon>Pseudomonadati</taxon>
        <taxon>Pseudomonadota</taxon>
        <taxon>Alphaproteobacteria</taxon>
        <taxon>Hyphomicrobiales</taxon>
        <taxon>Nitrobacteraceae</taxon>
        <taxon>Bradyrhizobium</taxon>
    </lineage>
</organism>
<dbReference type="InterPro" id="IPR014942">
    <property type="entry name" value="AbiEii"/>
</dbReference>
<proteinExistence type="predicted"/>
<evidence type="ECO:0008006" key="3">
    <source>
        <dbReference type="Google" id="ProtNLM"/>
    </source>
</evidence>
<name>A0A4Q0Q9E6_9BRAD</name>
<dbReference type="RefSeq" id="WP_128957141.1">
    <property type="nucleotide sequence ID" value="NZ_RKMK01000062.1"/>
</dbReference>
<evidence type="ECO:0000313" key="1">
    <source>
        <dbReference type="EMBL" id="RXG85090.1"/>
    </source>
</evidence>
<protein>
    <recommendedName>
        <fullName evidence="3">Nucleotidyl transferase AbiEii/AbiGii toxin family protein</fullName>
    </recommendedName>
</protein>